<evidence type="ECO:0000313" key="3">
    <source>
        <dbReference type="Proteomes" id="UP000186040"/>
    </source>
</evidence>
<reference evidence="2 3" key="1">
    <citation type="submission" date="2016-10" db="EMBL/GenBank/DDBJ databases">
        <title>The Draft Genome Sequence of Actinokineospora bangkokensis 44EHWT reveals the biosynthetic pathway of antifungal compounds Thailandins with unusual extender unit butylmalonyl-CoA.</title>
        <authorList>
            <person name="Greule A."/>
            <person name="Intra B."/>
            <person name="Flemming S."/>
            <person name="Rommel M.G."/>
            <person name="Panbangred W."/>
            <person name="Bechthold A."/>
        </authorList>
    </citation>
    <scope>NUCLEOTIDE SEQUENCE [LARGE SCALE GENOMIC DNA]</scope>
    <source>
        <strain evidence="2 3">44EHW</strain>
    </source>
</reference>
<comment type="caution">
    <text evidence="2">The sequence shown here is derived from an EMBL/GenBank/DDBJ whole genome shotgun (WGS) entry which is preliminary data.</text>
</comment>
<protein>
    <recommendedName>
        <fullName evidence="1">HTH luxR-type domain-containing protein</fullName>
    </recommendedName>
</protein>
<dbReference type="PRINTS" id="PR00364">
    <property type="entry name" value="DISEASERSIST"/>
</dbReference>
<dbReference type="Proteomes" id="UP000186040">
    <property type="component" value="Unassembled WGS sequence"/>
</dbReference>
<keyword evidence="3" id="KW-1185">Reference proteome</keyword>
<sequence length="774" mass="82529">MSDGDRLPASWARLIGREEDLAQGAVLVAEHPVVALVGPGGVGKTRLAAELVRRPGVRELVDEVVEVLLHGVEAALVRTRVLQALGVPHNLDDNIDTSLAARLGQRRVLVVLDNVEHVLVPVREVLETLRRASPEVRVLVTSQALLDVGEHVLHVDPLSTVAPPGQVPDAVRLLVDRLAARGQDHDPHDPRLAQLCARVGGLALGVEHAARLLVLYTVDELLGPDGHVALLGRVPGVEQDSHRSLTELMERSAGMLTVEQRKLWAILAECRGRWSRDTAVGLGRRLGFSAPQVIAALHDLVQTAIVRRVPGDRPLFDQLPTLSLYGQGLVFDDLDRDAIRDAHAAHFTEAAAGHAARWYGPDEVSHLLRVIEHGDDHAAAVAHLTRSPVTVGAAVDLVLNLARTRAHVFRGRLWEMSELTGRALSANAALRPDNLGGTHLATVAMGAWISYCQGRLQRGHELLAQAYDLHEHVGGPVPRELALAAGVGRWLTGDRVTEREAAAALAAAADDADAEIAAGVARPGAGGDAAMLRLFACLSAAFSKLPGAAGQARAYLAATEEAGAQWAMSWAAFVVALAEHQDRRPAHAAEALRLALRTQHAMSDAWGLTWSVYLAAAMAATRGQVEQAARLQGAMASMLRAIGTDLNGLPPWSRIHQAATALCLTELGGDRTRALVSEGQRLSRDATVDLALEVIADLEPAPAPGHGLRPRELEVAQLVTRGLTNRAIARQLGISQRTVDSHVGAILRKTGAANRTELVVLMGTAAPEPPAWRG</sequence>
<dbReference type="GO" id="GO:0003677">
    <property type="term" value="F:DNA binding"/>
    <property type="evidence" value="ECO:0007669"/>
    <property type="project" value="InterPro"/>
</dbReference>
<dbReference type="InterPro" id="IPR049945">
    <property type="entry name" value="AAA_22"/>
</dbReference>
<dbReference type="InterPro" id="IPR036388">
    <property type="entry name" value="WH-like_DNA-bd_sf"/>
</dbReference>
<evidence type="ECO:0000259" key="1">
    <source>
        <dbReference type="PROSITE" id="PS50043"/>
    </source>
</evidence>
<dbReference type="PRINTS" id="PR00038">
    <property type="entry name" value="HTHLUXR"/>
</dbReference>
<dbReference type="GO" id="GO:0016887">
    <property type="term" value="F:ATP hydrolysis activity"/>
    <property type="evidence" value="ECO:0007669"/>
    <property type="project" value="InterPro"/>
</dbReference>
<dbReference type="PROSITE" id="PS50043">
    <property type="entry name" value="HTH_LUXR_2"/>
    <property type="match status" value="1"/>
</dbReference>
<accession>A0A1Q9LKK5</accession>
<dbReference type="CDD" id="cd06170">
    <property type="entry name" value="LuxR_C_like"/>
    <property type="match status" value="1"/>
</dbReference>
<dbReference type="PANTHER" id="PTHR47691">
    <property type="entry name" value="REGULATOR-RELATED"/>
    <property type="match status" value="1"/>
</dbReference>
<dbReference type="Pfam" id="PF00196">
    <property type="entry name" value="GerE"/>
    <property type="match status" value="1"/>
</dbReference>
<dbReference type="InterPro" id="IPR000792">
    <property type="entry name" value="Tscrpt_reg_LuxR_C"/>
</dbReference>
<feature type="domain" description="HTH luxR-type" evidence="1">
    <location>
        <begin position="701"/>
        <end position="766"/>
    </location>
</feature>
<dbReference type="SMART" id="SM00421">
    <property type="entry name" value="HTH_LUXR"/>
    <property type="match status" value="1"/>
</dbReference>
<dbReference type="STRING" id="1193682.BJP25_21240"/>
<proteinExistence type="predicted"/>
<dbReference type="SUPFAM" id="SSF52540">
    <property type="entry name" value="P-loop containing nucleoside triphosphate hydrolases"/>
    <property type="match status" value="1"/>
</dbReference>
<dbReference type="EMBL" id="MKQR01000016">
    <property type="protein sequence ID" value="OLR92581.1"/>
    <property type="molecule type" value="Genomic_DNA"/>
</dbReference>
<dbReference type="InterPro" id="IPR016032">
    <property type="entry name" value="Sig_transdc_resp-reg_C-effctor"/>
</dbReference>
<dbReference type="PANTHER" id="PTHR47691:SF3">
    <property type="entry name" value="HTH-TYPE TRANSCRIPTIONAL REGULATOR RV0890C-RELATED"/>
    <property type="match status" value="1"/>
</dbReference>
<dbReference type="PROSITE" id="PS00622">
    <property type="entry name" value="HTH_LUXR_1"/>
    <property type="match status" value="1"/>
</dbReference>
<dbReference type="InterPro" id="IPR027417">
    <property type="entry name" value="P-loop_NTPase"/>
</dbReference>
<dbReference type="Gene3D" id="3.40.50.300">
    <property type="entry name" value="P-loop containing nucleotide triphosphate hydrolases"/>
    <property type="match status" value="1"/>
</dbReference>
<dbReference type="OrthoDB" id="7337537at2"/>
<dbReference type="Pfam" id="PF13401">
    <property type="entry name" value="AAA_22"/>
    <property type="match status" value="1"/>
</dbReference>
<dbReference type="Gene3D" id="1.10.10.10">
    <property type="entry name" value="Winged helix-like DNA-binding domain superfamily/Winged helix DNA-binding domain"/>
    <property type="match status" value="1"/>
</dbReference>
<gene>
    <name evidence="2" type="ORF">BJP25_21240</name>
</gene>
<dbReference type="AlphaFoldDB" id="A0A1Q9LKK5"/>
<organism evidence="2 3">
    <name type="scientific">Actinokineospora bangkokensis</name>
    <dbReference type="NCBI Taxonomy" id="1193682"/>
    <lineage>
        <taxon>Bacteria</taxon>
        <taxon>Bacillati</taxon>
        <taxon>Actinomycetota</taxon>
        <taxon>Actinomycetes</taxon>
        <taxon>Pseudonocardiales</taxon>
        <taxon>Pseudonocardiaceae</taxon>
        <taxon>Actinokineospora</taxon>
    </lineage>
</organism>
<dbReference type="GO" id="GO:0006355">
    <property type="term" value="P:regulation of DNA-templated transcription"/>
    <property type="evidence" value="ECO:0007669"/>
    <property type="project" value="InterPro"/>
</dbReference>
<dbReference type="SUPFAM" id="SSF46894">
    <property type="entry name" value="C-terminal effector domain of the bipartite response regulators"/>
    <property type="match status" value="1"/>
</dbReference>
<name>A0A1Q9LKK5_9PSEU</name>
<dbReference type="RefSeq" id="WP_075975724.1">
    <property type="nucleotide sequence ID" value="NZ_MKQR01000016.1"/>
</dbReference>
<evidence type="ECO:0000313" key="2">
    <source>
        <dbReference type="EMBL" id="OLR92581.1"/>
    </source>
</evidence>